<evidence type="ECO:0000313" key="2">
    <source>
        <dbReference type="EMBL" id="SPF33827.1"/>
    </source>
</evidence>
<name>A0A2U3K2M3_9FIRM</name>
<dbReference type="OrthoDB" id="1955581at2"/>
<protein>
    <submittedName>
        <fullName evidence="2">Uncharacterized protein</fullName>
    </submittedName>
</protein>
<dbReference type="PRINTS" id="PR01228">
    <property type="entry name" value="EGGSHELL"/>
</dbReference>
<dbReference type="AlphaFoldDB" id="A0A2U3K2M3"/>
<proteinExistence type="predicted"/>
<dbReference type="Proteomes" id="UP000238916">
    <property type="component" value="Unassembled WGS sequence"/>
</dbReference>
<dbReference type="EMBL" id="OMOF01000029">
    <property type="protein sequence ID" value="SPF33827.1"/>
    <property type="molecule type" value="Genomic_DNA"/>
</dbReference>
<sequence length="316" mass="29781">MAYTPTNWQDRISGSPGQFSTTGSVPGNVVLTLNDSPSQAGTAVTAARMNNIENELAKLDNAVNPTGLTGAIAATRYVGATVSGAPVTGTFLLGDFIVDQTGLMWICTVAGTPGTWVRTAQTGSQTFTSSGSFTVPAGIYRIFVKVWGGGGGGGPGGTIAYSNTYGTGGGGGGGSGGYAGVWLSVTPAQVITITIGAGGASGVAGGLTAIEGIMATGGTQGATGGGNSSSGPGTGGAYGSGGISNYGTSAVTGNPGTVGGNGGTSTYGAGGTAGGALTDAFGSFGAGGGGGHGGVYNVTAITSGSTGGNGAAVIVW</sequence>
<reference evidence="3" key="1">
    <citation type="submission" date="2018-02" db="EMBL/GenBank/DDBJ databases">
        <authorList>
            <person name="Hausmann B."/>
        </authorList>
    </citation>
    <scope>NUCLEOTIDE SEQUENCE [LARGE SCALE GENOMIC DNA]</scope>
    <source>
        <strain evidence="3">Peat soil MAG SbF1</strain>
    </source>
</reference>
<organism evidence="2 3">
    <name type="scientific">Candidatus Desulfosporosinus infrequens</name>
    <dbReference type="NCBI Taxonomy" id="2043169"/>
    <lineage>
        <taxon>Bacteria</taxon>
        <taxon>Bacillati</taxon>
        <taxon>Bacillota</taxon>
        <taxon>Clostridia</taxon>
        <taxon>Eubacteriales</taxon>
        <taxon>Desulfitobacteriaceae</taxon>
        <taxon>Desulfosporosinus</taxon>
    </lineage>
</organism>
<gene>
    <name evidence="2" type="ORF">SBF1_1240008</name>
</gene>
<evidence type="ECO:0000256" key="1">
    <source>
        <dbReference type="SAM" id="MobiDB-lite"/>
    </source>
</evidence>
<accession>A0A2U3K2M3</accession>
<feature type="region of interest" description="Disordered" evidence="1">
    <location>
        <begin position="1"/>
        <end position="21"/>
    </location>
</feature>
<evidence type="ECO:0000313" key="3">
    <source>
        <dbReference type="Proteomes" id="UP000238916"/>
    </source>
</evidence>